<keyword evidence="2" id="KW-1185">Reference proteome</keyword>
<evidence type="ECO:0000313" key="2">
    <source>
        <dbReference type="Proteomes" id="UP001239111"/>
    </source>
</evidence>
<dbReference type="Proteomes" id="UP001239111">
    <property type="component" value="Chromosome 2"/>
</dbReference>
<gene>
    <name evidence="1" type="ORF">QAD02_011212</name>
</gene>
<reference evidence="1" key="1">
    <citation type="submission" date="2023-04" db="EMBL/GenBank/DDBJ databases">
        <title>A chromosome-level genome assembly of the parasitoid wasp Eretmocerus hayati.</title>
        <authorList>
            <person name="Zhong Y."/>
            <person name="Liu S."/>
            <person name="Liu Y."/>
        </authorList>
    </citation>
    <scope>NUCLEOTIDE SEQUENCE</scope>
    <source>
        <strain evidence="1">ZJU_SS_LIU_2023</strain>
    </source>
</reference>
<comment type="caution">
    <text evidence="1">The sequence shown here is derived from an EMBL/GenBank/DDBJ whole genome shotgun (WGS) entry which is preliminary data.</text>
</comment>
<evidence type="ECO:0000313" key="1">
    <source>
        <dbReference type="EMBL" id="KAJ8675426.1"/>
    </source>
</evidence>
<accession>A0ACC2NWA3</accession>
<dbReference type="EMBL" id="CM056742">
    <property type="protein sequence ID" value="KAJ8675426.1"/>
    <property type="molecule type" value="Genomic_DNA"/>
</dbReference>
<proteinExistence type="predicted"/>
<protein>
    <submittedName>
        <fullName evidence="1">Uncharacterized protein</fullName>
    </submittedName>
</protein>
<organism evidence="1 2">
    <name type="scientific">Eretmocerus hayati</name>
    <dbReference type="NCBI Taxonomy" id="131215"/>
    <lineage>
        <taxon>Eukaryota</taxon>
        <taxon>Metazoa</taxon>
        <taxon>Ecdysozoa</taxon>
        <taxon>Arthropoda</taxon>
        <taxon>Hexapoda</taxon>
        <taxon>Insecta</taxon>
        <taxon>Pterygota</taxon>
        <taxon>Neoptera</taxon>
        <taxon>Endopterygota</taxon>
        <taxon>Hymenoptera</taxon>
        <taxon>Apocrita</taxon>
        <taxon>Proctotrupomorpha</taxon>
        <taxon>Chalcidoidea</taxon>
        <taxon>Aphelinidae</taxon>
        <taxon>Aphelininae</taxon>
        <taxon>Eretmocerus</taxon>
    </lineage>
</organism>
<sequence length="542" mass="59951">MTASCAIEAGRSDSCPSPQALFNLVKSTQWIKRNMITVDPDKLSNSLGRKLTDAEIKVLRCLEGLEVPDWYTENSKPRKILNYDQPIDYRLSQPPRWKTMRSKVTNSPKKSTSRPSSRNSPKSSPRKSCTEDASYYTSTMDSGYNEDCGRPRRQQPTSRSLPYSVASSSASSSEQSLAPIDSSSEADEERTPSPELVRSQNQRVVEVEIHKAPQPRKPISRSASRSNREAASRQLQDSSSDADESVPQSKSSLRRSTPGKARHTLPISEPIASVPLGRCHTFPRLSPSRKIENINIVFEKPWPPQEPATQQREQEDHQDDQQAADLLKSPDAGRTLYTTTKSICLHSPASFFTAEVDLGNRSPTDRFFESDKKSRALEAIVQTKRHLPADRSSFIQEKLSELERSVALSSSGSLRGSFYREDKSMTTGSYVKSVVSELERSFDSDPAESCSVPYRSSSGEDSSAEEAPSTSPLPAPTASSSVCCSNDDTKNQDDGFGDVYWIPVNPAMLPRTSSLLSGLGSSIKIGIYPPHVPHARNFHQEQ</sequence>
<name>A0ACC2NWA3_9HYME</name>